<reference evidence="2 3" key="1">
    <citation type="journal article" date="2021" name="Arch. Microbiol.">
        <title>Harenicola maris gen. nov., sp. nov. isolated from the Sea of Japan shallow sediments.</title>
        <authorList>
            <person name="Romanenko L.A."/>
            <person name="Kurilenko V.V."/>
            <person name="Chernysheva N.Y."/>
            <person name="Tekutyeva L.A."/>
            <person name="Velansky P.V."/>
            <person name="Svetashev V.I."/>
            <person name="Isaeva M.P."/>
        </authorList>
    </citation>
    <scope>NUCLEOTIDE SEQUENCE [LARGE SCALE GENOMIC DNA]</scope>
    <source>
        <strain evidence="2 3">KMM 3653</strain>
    </source>
</reference>
<dbReference type="AlphaFoldDB" id="A0AAP2G819"/>
<accession>A0AAP2G819</accession>
<organism evidence="2 3">
    <name type="scientific">Harenicola maris</name>
    <dbReference type="NCBI Taxonomy" id="2841044"/>
    <lineage>
        <taxon>Bacteria</taxon>
        <taxon>Pseudomonadati</taxon>
        <taxon>Pseudomonadota</taxon>
        <taxon>Alphaproteobacteria</taxon>
        <taxon>Rhodobacterales</taxon>
        <taxon>Paracoccaceae</taxon>
        <taxon>Harenicola</taxon>
    </lineage>
</organism>
<evidence type="ECO:0000256" key="1">
    <source>
        <dbReference type="SAM" id="Phobius"/>
    </source>
</evidence>
<comment type="caution">
    <text evidence="2">The sequence shown here is derived from an EMBL/GenBank/DDBJ whole genome shotgun (WGS) entry which is preliminary data.</text>
</comment>
<feature type="transmembrane region" description="Helical" evidence="1">
    <location>
        <begin position="199"/>
        <end position="224"/>
    </location>
</feature>
<gene>
    <name evidence="2" type="ORF">IV417_10580</name>
</gene>
<evidence type="ECO:0000313" key="2">
    <source>
        <dbReference type="EMBL" id="MBT0957836.1"/>
    </source>
</evidence>
<name>A0AAP2G819_9RHOB</name>
<keyword evidence="1" id="KW-0472">Membrane</keyword>
<dbReference type="PANTHER" id="PTHR41795:SF1">
    <property type="entry name" value="EXOPOLYSACCHARIDE SYNTHESIS PROTEIN"/>
    <property type="match status" value="1"/>
</dbReference>
<dbReference type="PIRSF" id="PIRSF033239">
    <property type="entry name" value="ExoD"/>
    <property type="match status" value="1"/>
</dbReference>
<dbReference type="EMBL" id="JADQAZ010000002">
    <property type="protein sequence ID" value="MBT0957836.1"/>
    <property type="molecule type" value="Genomic_DNA"/>
</dbReference>
<dbReference type="RefSeq" id="WP_327794059.1">
    <property type="nucleotide sequence ID" value="NZ_JADQAZ010000002.1"/>
</dbReference>
<keyword evidence="1" id="KW-1133">Transmembrane helix</keyword>
<keyword evidence="3" id="KW-1185">Reference proteome</keyword>
<feature type="transmembrane region" description="Helical" evidence="1">
    <location>
        <begin position="54"/>
        <end position="75"/>
    </location>
</feature>
<dbReference type="PANTHER" id="PTHR41795">
    <property type="entry name" value="EXOPOLYSACCHARIDE SYNTHESIS PROTEIN"/>
    <property type="match status" value="1"/>
</dbReference>
<feature type="transmembrane region" description="Helical" evidence="1">
    <location>
        <begin position="175"/>
        <end position="192"/>
    </location>
</feature>
<dbReference type="InterPro" id="IPR010331">
    <property type="entry name" value="ExoD"/>
</dbReference>
<feature type="transmembrane region" description="Helical" evidence="1">
    <location>
        <begin position="81"/>
        <end position="101"/>
    </location>
</feature>
<proteinExistence type="predicted"/>
<keyword evidence="1" id="KW-0812">Transmembrane</keyword>
<dbReference type="Proteomes" id="UP001315686">
    <property type="component" value="Unassembled WGS sequence"/>
</dbReference>
<protein>
    <submittedName>
        <fullName evidence="2">Exopolysaccharide biosynthesis protein</fullName>
    </submittedName>
</protein>
<dbReference type="Pfam" id="PF06055">
    <property type="entry name" value="ExoD"/>
    <property type="match status" value="1"/>
</dbReference>
<evidence type="ECO:0000313" key="3">
    <source>
        <dbReference type="Proteomes" id="UP001315686"/>
    </source>
</evidence>
<sequence length="225" mass="24564">MRFLSVDLCPIFEQTGAMNQYDPDRDIDPDHPLEAVIDRLDELTHQDEVTLADLIGAFGARAFLPLIIVLGLFVFSPLSGIPILPSFCGLMIAALAGQMLLSGSRVRMPGFLARRGVSGERLHRAIEQTRRVARWVDRLTRRRMLALTVRPLRKLWQGVIMVSGLTMPFLELVPFSSSILAAGVLCMCLALLSRDGLFVVIGLVITGIGFLIPLGAVSVLSSVLG</sequence>